<dbReference type="Pfam" id="PF02610">
    <property type="entry name" value="AraA_N"/>
    <property type="match status" value="1"/>
</dbReference>
<keyword evidence="5" id="KW-0119">Carbohydrate metabolism</keyword>
<feature type="domain" description="L-arabinose isomerase N-terminal" evidence="6">
    <location>
        <begin position="16"/>
        <end position="170"/>
    </location>
</feature>
<feature type="domain" description="L-arabinose isomerase central" evidence="8">
    <location>
        <begin position="182"/>
        <end position="314"/>
    </location>
</feature>
<evidence type="ECO:0000256" key="4">
    <source>
        <dbReference type="ARBA" id="ARBA00023235"/>
    </source>
</evidence>
<dbReference type="InterPro" id="IPR024664">
    <property type="entry name" value="Ara_Isoase_C"/>
</dbReference>
<reference evidence="9 10" key="1">
    <citation type="submission" date="2016-11" db="EMBL/GenBank/DDBJ databases">
        <authorList>
            <person name="Jaros S."/>
            <person name="Januszkiewicz K."/>
            <person name="Wedrychowicz H."/>
        </authorList>
    </citation>
    <scope>NUCLEOTIDE SEQUENCE [LARGE SCALE GENOMIC DNA]</scope>
    <source>
        <strain evidence="9 10">DSM 21986</strain>
    </source>
</reference>
<protein>
    <submittedName>
        <fullName evidence="9">L-arabinose isomerase</fullName>
    </submittedName>
</protein>
<keyword evidence="3" id="KW-0464">Manganese</keyword>
<keyword evidence="4 9" id="KW-0413">Isomerase</keyword>
<dbReference type="InterPro" id="IPR038583">
    <property type="entry name" value="AraA_N_sf"/>
</dbReference>
<dbReference type="Gene3D" id="3.40.50.10940">
    <property type="match status" value="1"/>
</dbReference>
<dbReference type="PANTHER" id="PTHR38464">
    <property type="entry name" value="L-ARABINOSE ISOMERASE"/>
    <property type="match status" value="1"/>
</dbReference>
<dbReference type="GO" id="GO:0008733">
    <property type="term" value="F:L-arabinose isomerase activity"/>
    <property type="evidence" value="ECO:0007669"/>
    <property type="project" value="InterPro"/>
</dbReference>
<evidence type="ECO:0000259" key="8">
    <source>
        <dbReference type="Pfam" id="PF24856"/>
    </source>
</evidence>
<dbReference type="RefSeq" id="WP_073063951.1">
    <property type="nucleotide sequence ID" value="NZ_FQUS01000011.1"/>
</dbReference>
<keyword evidence="2" id="KW-0054">Arabinose catabolism</keyword>
<evidence type="ECO:0000313" key="10">
    <source>
        <dbReference type="Proteomes" id="UP000184041"/>
    </source>
</evidence>
<dbReference type="InterPro" id="IPR055390">
    <property type="entry name" value="AraA_central"/>
</dbReference>
<dbReference type="InterPro" id="IPR055389">
    <property type="entry name" value="AraA_N"/>
</dbReference>
<name>A0A1M5D8T6_9BACT</name>
<keyword evidence="10" id="KW-1185">Reference proteome</keyword>
<accession>A0A1M5D8T6</accession>
<keyword evidence="1" id="KW-0479">Metal-binding</keyword>
<dbReference type="CDD" id="cd00578">
    <property type="entry name" value="L-fuc_L-ara-isomerases"/>
    <property type="match status" value="1"/>
</dbReference>
<organism evidence="9 10">
    <name type="scientific">Fodinibius roseus</name>
    <dbReference type="NCBI Taxonomy" id="1194090"/>
    <lineage>
        <taxon>Bacteria</taxon>
        <taxon>Pseudomonadati</taxon>
        <taxon>Balneolota</taxon>
        <taxon>Balneolia</taxon>
        <taxon>Balneolales</taxon>
        <taxon>Balneolaceae</taxon>
        <taxon>Fodinibius</taxon>
    </lineage>
</organism>
<dbReference type="STRING" id="1194090.SAMN05443144_11131"/>
<sequence length="467" mass="52955">MTEQRKPKIGLLGIMQELYDDDIPNITEHQEHFAREVCDRLSEVADWEFPRAARNRDDIEEILGSFNHRDLDGVMIVMLTYGPAMRSVRALQNNHLPLLLANIQPEPEVTTDWNMDDLTYNQGIHGAQDMANAMLRTMGDHFEVISADWKSNAFAEYVADWARAAQAVSALKKMKIASIGKMHGMGDTLTDEAAFTRVIGPEVNREYIGRVFRNMETTTREEVEQQMRIDRERFDVDEDMPDKNFRYAVRMYLGFKKLLEEGPYAGFSAHFDTFKGDGRFEQINMLAASNLMADGYGYAAEGDTNTASMVAAGHLLDGGKAHFTEMYAMDFKRNSMLMSHMGEGNWKVARRDEPIRLADRELGIGDLNNPPTTVFRVEPGPATIVSLVHLTGENFRLVVAQGEVLDSQKYPAIEMPYFHFRPDSGLRDCNDGWLKAGGTHHQTLLLGDQRQKWQMLSNILGVEYVEV</sequence>
<proteinExistence type="predicted"/>
<dbReference type="InterPro" id="IPR009015">
    <property type="entry name" value="Fucose_isomerase_N/cen_sf"/>
</dbReference>
<dbReference type="Proteomes" id="UP000184041">
    <property type="component" value="Unassembled WGS sequence"/>
</dbReference>
<evidence type="ECO:0000259" key="7">
    <source>
        <dbReference type="Pfam" id="PF11762"/>
    </source>
</evidence>
<dbReference type="SUPFAM" id="SSF53743">
    <property type="entry name" value="FucI/AraA N-terminal and middle domains"/>
    <property type="match status" value="1"/>
</dbReference>
<dbReference type="GO" id="GO:0005829">
    <property type="term" value="C:cytosol"/>
    <property type="evidence" value="ECO:0007669"/>
    <property type="project" value="TreeGrafter"/>
</dbReference>
<dbReference type="Pfam" id="PF24856">
    <property type="entry name" value="AraA_central"/>
    <property type="match status" value="1"/>
</dbReference>
<dbReference type="EMBL" id="FQUS01000011">
    <property type="protein sequence ID" value="SHF63307.1"/>
    <property type="molecule type" value="Genomic_DNA"/>
</dbReference>
<dbReference type="Pfam" id="PF11762">
    <property type="entry name" value="Arabinose_Iso_C"/>
    <property type="match status" value="1"/>
</dbReference>
<evidence type="ECO:0000256" key="1">
    <source>
        <dbReference type="ARBA" id="ARBA00022723"/>
    </source>
</evidence>
<dbReference type="AlphaFoldDB" id="A0A1M5D8T6"/>
<dbReference type="InterPro" id="IPR003762">
    <property type="entry name" value="Lara_isomerase"/>
</dbReference>
<evidence type="ECO:0000313" key="9">
    <source>
        <dbReference type="EMBL" id="SHF63307.1"/>
    </source>
</evidence>
<dbReference type="GO" id="GO:0046872">
    <property type="term" value="F:metal ion binding"/>
    <property type="evidence" value="ECO:0007669"/>
    <property type="project" value="UniProtKB-KW"/>
</dbReference>
<dbReference type="PANTHER" id="PTHR38464:SF1">
    <property type="entry name" value="L-ARABINOSE ISOMERASE"/>
    <property type="match status" value="1"/>
</dbReference>
<gene>
    <name evidence="9" type="ORF">SAMN05443144_11131</name>
</gene>
<dbReference type="OrthoDB" id="9765600at2"/>
<evidence type="ECO:0000256" key="3">
    <source>
        <dbReference type="ARBA" id="ARBA00023211"/>
    </source>
</evidence>
<dbReference type="InterPro" id="IPR004216">
    <property type="entry name" value="Fuc/Ara_isomerase_C"/>
</dbReference>
<evidence type="ECO:0000256" key="5">
    <source>
        <dbReference type="ARBA" id="ARBA00023277"/>
    </source>
</evidence>
<evidence type="ECO:0000259" key="6">
    <source>
        <dbReference type="Pfam" id="PF02610"/>
    </source>
</evidence>
<dbReference type="PIRSF" id="PIRSF001478">
    <property type="entry name" value="L-ara_isomerase"/>
    <property type="match status" value="1"/>
</dbReference>
<evidence type="ECO:0000256" key="2">
    <source>
        <dbReference type="ARBA" id="ARBA00022935"/>
    </source>
</evidence>
<feature type="domain" description="L-arabinose isomerase C-terminal" evidence="7">
    <location>
        <begin position="321"/>
        <end position="463"/>
    </location>
</feature>
<dbReference type="GO" id="GO:0019569">
    <property type="term" value="P:L-arabinose catabolic process to D-xylulose 5-phosphate"/>
    <property type="evidence" value="ECO:0007669"/>
    <property type="project" value="TreeGrafter"/>
</dbReference>
<dbReference type="SUPFAM" id="SSF50443">
    <property type="entry name" value="FucI/AraA C-terminal domain-like"/>
    <property type="match status" value="1"/>
</dbReference>